<name>A0A137NUT9_CONC2</name>
<dbReference type="GO" id="GO:0004497">
    <property type="term" value="F:monooxygenase activity"/>
    <property type="evidence" value="ECO:0007669"/>
    <property type="project" value="InterPro"/>
</dbReference>
<dbReference type="AlphaFoldDB" id="A0A137NUT9"/>
<dbReference type="Proteomes" id="UP000070444">
    <property type="component" value="Unassembled WGS sequence"/>
</dbReference>
<evidence type="ECO:0008006" key="3">
    <source>
        <dbReference type="Google" id="ProtNLM"/>
    </source>
</evidence>
<evidence type="ECO:0000313" key="1">
    <source>
        <dbReference type="EMBL" id="KXN66517.1"/>
    </source>
</evidence>
<proteinExistence type="predicted"/>
<dbReference type="OrthoDB" id="1470350at2759"/>
<protein>
    <recommendedName>
        <fullName evidence="3">Cytochrome P450</fullName>
    </recommendedName>
</protein>
<dbReference type="Gene3D" id="1.10.630.10">
    <property type="entry name" value="Cytochrome P450"/>
    <property type="match status" value="1"/>
</dbReference>
<dbReference type="GO" id="GO:0016705">
    <property type="term" value="F:oxidoreductase activity, acting on paired donors, with incorporation or reduction of molecular oxygen"/>
    <property type="evidence" value="ECO:0007669"/>
    <property type="project" value="InterPro"/>
</dbReference>
<dbReference type="SUPFAM" id="SSF48264">
    <property type="entry name" value="Cytochrome P450"/>
    <property type="match status" value="1"/>
</dbReference>
<dbReference type="GO" id="GO:0020037">
    <property type="term" value="F:heme binding"/>
    <property type="evidence" value="ECO:0007669"/>
    <property type="project" value="InterPro"/>
</dbReference>
<organism evidence="1 2">
    <name type="scientific">Conidiobolus coronatus (strain ATCC 28846 / CBS 209.66 / NRRL 28638)</name>
    <name type="common">Delacroixia coronata</name>
    <dbReference type="NCBI Taxonomy" id="796925"/>
    <lineage>
        <taxon>Eukaryota</taxon>
        <taxon>Fungi</taxon>
        <taxon>Fungi incertae sedis</taxon>
        <taxon>Zoopagomycota</taxon>
        <taxon>Entomophthoromycotina</taxon>
        <taxon>Entomophthoromycetes</taxon>
        <taxon>Entomophthorales</taxon>
        <taxon>Ancylistaceae</taxon>
        <taxon>Conidiobolus</taxon>
    </lineage>
</organism>
<keyword evidence="2" id="KW-1185">Reference proteome</keyword>
<dbReference type="GO" id="GO:0005506">
    <property type="term" value="F:iron ion binding"/>
    <property type="evidence" value="ECO:0007669"/>
    <property type="project" value="InterPro"/>
</dbReference>
<accession>A0A137NUT9</accession>
<dbReference type="InterPro" id="IPR036396">
    <property type="entry name" value="Cyt_P450_sf"/>
</dbReference>
<feature type="non-terminal residue" evidence="1">
    <location>
        <position position="152"/>
    </location>
</feature>
<dbReference type="EMBL" id="KQ964715">
    <property type="protein sequence ID" value="KXN66517.1"/>
    <property type="molecule type" value="Genomic_DNA"/>
</dbReference>
<gene>
    <name evidence="1" type="ORF">CONCODRAFT_11608</name>
</gene>
<reference evidence="1 2" key="1">
    <citation type="journal article" date="2015" name="Genome Biol. Evol.">
        <title>Phylogenomic analyses indicate that early fungi evolved digesting cell walls of algal ancestors of land plants.</title>
        <authorList>
            <person name="Chang Y."/>
            <person name="Wang S."/>
            <person name="Sekimoto S."/>
            <person name="Aerts A.L."/>
            <person name="Choi C."/>
            <person name="Clum A."/>
            <person name="LaButti K.M."/>
            <person name="Lindquist E.A."/>
            <person name="Yee Ngan C."/>
            <person name="Ohm R.A."/>
            <person name="Salamov A.A."/>
            <person name="Grigoriev I.V."/>
            <person name="Spatafora J.W."/>
            <person name="Berbee M.L."/>
        </authorList>
    </citation>
    <scope>NUCLEOTIDE SEQUENCE [LARGE SCALE GENOMIC DNA]</scope>
    <source>
        <strain evidence="1 2">NRRL 28638</strain>
    </source>
</reference>
<sequence length="152" mass="17714">MFAAYRLYRLFKVPPELKDIPAAPLMTFIRYIKDKRSFGDKVEEYFQSQLNEFGAIRVLTHLGWTVFIGSPKLCKEVSTLSNIFEKIVLNKSKASFNFLRFVGDSQVASTNGQEWKKQRKIINPIFNQTWSTEMFGNSVQDLIDEWEKMEGD</sequence>
<evidence type="ECO:0000313" key="2">
    <source>
        <dbReference type="Proteomes" id="UP000070444"/>
    </source>
</evidence>